<dbReference type="EMBL" id="FOCP01000002">
    <property type="protein sequence ID" value="SEM77541.1"/>
    <property type="molecule type" value="Genomic_DNA"/>
</dbReference>
<name>A0A1H8B3R0_9PROT</name>
<gene>
    <name evidence="1" type="ORF">SAMN05216325_10289</name>
</gene>
<evidence type="ECO:0000313" key="2">
    <source>
        <dbReference type="Proteomes" id="UP000199459"/>
    </source>
</evidence>
<dbReference type="AlphaFoldDB" id="A0A1H8B3R0"/>
<accession>A0A1H8B3R0</accession>
<dbReference type="Proteomes" id="UP000199459">
    <property type="component" value="Unassembled WGS sequence"/>
</dbReference>
<organism evidence="1 2">
    <name type="scientific">Nitrosomonas marina</name>
    <dbReference type="NCBI Taxonomy" id="917"/>
    <lineage>
        <taxon>Bacteria</taxon>
        <taxon>Pseudomonadati</taxon>
        <taxon>Pseudomonadota</taxon>
        <taxon>Betaproteobacteria</taxon>
        <taxon>Nitrosomonadales</taxon>
        <taxon>Nitrosomonadaceae</taxon>
        <taxon>Nitrosomonas</taxon>
    </lineage>
</organism>
<dbReference type="OrthoDB" id="9869099at2"/>
<evidence type="ECO:0000313" key="1">
    <source>
        <dbReference type="EMBL" id="SEM77541.1"/>
    </source>
</evidence>
<reference evidence="1 2" key="1">
    <citation type="submission" date="2016-10" db="EMBL/GenBank/DDBJ databases">
        <authorList>
            <person name="de Groot N.N."/>
        </authorList>
    </citation>
    <scope>NUCLEOTIDE SEQUENCE [LARGE SCALE GENOMIC DNA]</scope>
    <source>
        <strain evidence="1 2">Nm22</strain>
    </source>
</reference>
<proteinExistence type="predicted"/>
<dbReference type="RefSeq" id="WP_090627412.1">
    <property type="nucleotide sequence ID" value="NZ_FOCP01000002.1"/>
</dbReference>
<protein>
    <submittedName>
        <fullName evidence="1">Uncharacterized protein</fullName>
    </submittedName>
</protein>
<sequence length="205" mass="23624">MFRDLGELEHIFEQLDIDSELPGQERLNWICGKNSEFNIRINALMKSVCKLELAHGVTPGKSYQSEILANLYYRIQTCTKPSILKAYLPELKELLFKAYVISLDRRIDSVRKYSLAKNELVEHGSKFRGTNKRNTDALGTLLLQILVENGKKTPAKAVINKLSELADNNHKLIDEVDDEAVYWNKNKKTSFKRISDRLSTLRKRI</sequence>